<accession>A0A9N9HQC0</accession>
<sequence>LRKRTRTEVLERRRKEHKHEFGVAVEDPKTGVATQTCSSCGLKIEVTVF</sequence>
<protein>
    <submittedName>
        <fullName evidence="1">7138_t:CDS:1</fullName>
    </submittedName>
</protein>
<comment type="caution">
    <text evidence="1">The sequence shown here is derived from an EMBL/GenBank/DDBJ whole genome shotgun (WGS) entry which is preliminary data.</text>
</comment>
<dbReference type="OrthoDB" id="68328at2759"/>
<evidence type="ECO:0000313" key="2">
    <source>
        <dbReference type="Proteomes" id="UP000789342"/>
    </source>
</evidence>
<dbReference type="AlphaFoldDB" id="A0A9N9HQC0"/>
<keyword evidence="2" id="KW-1185">Reference proteome</keyword>
<reference evidence="1" key="1">
    <citation type="submission" date="2021-06" db="EMBL/GenBank/DDBJ databases">
        <authorList>
            <person name="Kallberg Y."/>
            <person name="Tangrot J."/>
            <person name="Rosling A."/>
        </authorList>
    </citation>
    <scope>NUCLEOTIDE SEQUENCE</scope>
    <source>
        <strain evidence="1">CL551</strain>
    </source>
</reference>
<dbReference type="Proteomes" id="UP000789342">
    <property type="component" value="Unassembled WGS sequence"/>
</dbReference>
<name>A0A9N9HQC0_9GLOM</name>
<dbReference type="EMBL" id="CAJVPV010016919">
    <property type="protein sequence ID" value="CAG8700438.1"/>
    <property type="molecule type" value="Genomic_DNA"/>
</dbReference>
<evidence type="ECO:0000313" key="1">
    <source>
        <dbReference type="EMBL" id="CAG8700438.1"/>
    </source>
</evidence>
<feature type="non-terminal residue" evidence="1">
    <location>
        <position position="1"/>
    </location>
</feature>
<gene>
    <name evidence="1" type="ORF">AMORRO_LOCUS12099</name>
</gene>
<organism evidence="1 2">
    <name type="scientific">Acaulospora morrowiae</name>
    <dbReference type="NCBI Taxonomy" id="94023"/>
    <lineage>
        <taxon>Eukaryota</taxon>
        <taxon>Fungi</taxon>
        <taxon>Fungi incertae sedis</taxon>
        <taxon>Mucoromycota</taxon>
        <taxon>Glomeromycotina</taxon>
        <taxon>Glomeromycetes</taxon>
        <taxon>Diversisporales</taxon>
        <taxon>Acaulosporaceae</taxon>
        <taxon>Acaulospora</taxon>
    </lineage>
</organism>
<proteinExistence type="predicted"/>